<comment type="caution">
    <text evidence="3">The sequence shown here is derived from an EMBL/GenBank/DDBJ whole genome shotgun (WGS) entry which is preliminary data.</text>
</comment>
<dbReference type="Pfam" id="PF00668">
    <property type="entry name" value="Condensation"/>
    <property type="match status" value="1"/>
</dbReference>
<gene>
    <name evidence="3" type="ORF">C1I98_00800</name>
</gene>
<protein>
    <submittedName>
        <fullName evidence="3">Non-ribosomal peptide synthetase condensation domain protein</fullName>
    </submittedName>
</protein>
<reference evidence="3 4" key="1">
    <citation type="submission" date="2018-01" db="EMBL/GenBank/DDBJ databases">
        <title>Draft genome sequence of Sphaerisporangium sp. 7K107.</title>
        <authorList>
            <person name="Sahin N."/>
            <person name="Saygin H."/>
            <person name="Ay H."/>
        </authorList>
    </citation>
    <scope>NUCLEOTIDE SEQUENCE [LARGE SCALE GENOMIC DNA]</scope>
    <source>
        <strain evidence="3 4">7K107</strain>
    </source>
</reference>
<dbReference type="Gene3D" id="3.30.559.10">
    <property type="entry name" value="Chloramphenicol acetyltransferase-like domain"/>
    <property type="match status" value="1"/>
</dbReference>
<dbReference type="InterPro" id="IPR023213">
    <property type="entry name" value="CAT-like_dom_sf"/>
</dbReference>
<dbReference type="InterPro" id="IPR001242">
    <property type="entry name" value="Condensation_dom"/>
</dbReference>
<keyword evidence="4" id="KW-1185">Reference proteome</keyword>
<dbReference type="PANTHER" id="PTHR45527">
    <property type="entry name" value="NONRIBOSOMAL PEPTIDE SYNTHETASE"/>
    <property type="match status" value="1"/>
</dbReference>
<proteinExistence type="predicted"/>
<dbReference type="SUPFAM" id="SSF52777">
    <property type="entry name" value="CoA-dependent acyltransferases"/>
    <property type="match status" value="2"/>
</dbReference>
<dbReference type="GO" id="GO:0043041">
    <property type="term" value="P:amino acid activation for nonribosomal peptide biosynthetic process"/>
    <property type="evidence" value="ECO:0007669"/>
    <property type="project" value="TreeGrafter"/>
</dbReference>
<sequence>MRRGRGLLRRVAGRARGPGPAHRPHHRAGPVTGEPLTGPLTEPLTWGQRAIWAAIERTAPDDRYFNFGRVLAVPRSIRQLGVADVRRAVGLLTDRHQALRTTIGPGPVQIVGESAEPVVGIVHAARGEEAAVAAELQARMESSAFDYRDERPLRVGVVICEGTVGHVVLVFCHMAADGLGAEIAVRDLRLLLLLRGTAGGPPPTQPAELARRQNSAEGLRLARAADEYWEREFSRIPVSMFPAQVAEPSGPPIWRALLTSRAAAMAAQRLAVLHGATTGAVLLAASAAMVGRVTGQELCAMLPIVGNRFRADTRNAVTTLSQEGLFVCDVTAERFDDLLRAARPAALRAYRHAYHDPAGRAAATARASAARGAEVQPYCCFNDMRFAEPPPRDWEPGEIHAALGSSTLTWPISQDRLNCRFCVHITGEGAGLGISVTADTRYLPKAGMESWLRGLEDLLVEAAARAAARKVHAG</sequence>
<dbReference type="GO" id="GO:0044550">
    <property type="term" value="P:secondary metabolite biosynthetic process"/>
    <property type="evidence" value="ECO:0007669"/>
    <property type="project" value="TreeGrafter"/>
</dbReference>
<organism evidence="3 4">
    <name type="scientific">Spongiactinospora gelatinilytica</name>
    <dbReference type="NCBI Taxonomy" id="2666298"/>
    <lineage>
        <taxon>Bacteria</taxon>
        <taxon>Bacillati</taxon>
        <taxon>Actinomycetota</taxon>
        <taxon>Actinomycetes</taxon>
        <taxon>Streptosporangiales</taxon>
        <taxon>Streptosporangiaceae</taxon>
        <taxon>Spongiactinospora</taxon>
    </lineage>
</organism>
<dbReference type="GO" id="GO:0005737">
    <property type="term" value="C:cytoplasm"/>
    <property type="evidence" value="ECO:0007669"/>
    <property type="project" value="TreeGrafter"/>
</dbReference>
<dbReference type="AlphaFoldDB" id="A0A2W2H3Y6"/>
<dbReference type="Gene3D" id="3.30.559.30">
    <property type="entry name" value="Nonribosomal peptide synthetase, condensation domain"/>
    <property type="match status" value="1"/>
</dbReference>
<name>A0A2W2H3Y6_9ACTN</name>
<evidence type="ECO:0000259" key="2">
    <source>
        <dbReference type="Pfam" id="PF00668"/>
    </source>
</evidence>
<evidence type="ECO:0000313" key="3">
    <source>
        <dbReference type="EMBL" id="PZG56746.1"/>
    </source>
</evidence>
<dbReference type="GO" id="GO:0008610">
    <property type="term" value="P:lipid biosynthetic process"/>
    <property type="evidence" value="ECO:0007669"/>
    <property type="project" value="UniProtKB-ARBA"/>
</dbReference>
<dbReference type="PANTHER" id="PTHR45527:SF1">
    <property type="entry name" value="FATTY ACID SYNTHASE"/>
    <property type="match status" value="1"/>
</dbReference>
<dbReference type="EMBL" id="POUA01000003">
    <property type="protein sequence ID" value="PZG56746.1"/>
    <property type="molecule type" value="Genomic_DNA"/>
</dbReference>
<evidence type="ECO:0000313" key="4">
    <source>
        <dbReference type="Proteomes" id="UP000248544"/>
    </source>
</evidence>
<feature type="compositionally biased region" description="Basic residues" evidence="1">
    <location>
        <begin position="1"/>
        <end position="13"/>
    </location>
</feature>
<dbReference type="GO" id="GO:0003824">
    <property type="term" value="F:catalytic activity"/>
    <property type="evidence" value="ECO:0007669"/>
    <property type="project" value="InterPro"/>
</dbReference>
<feature type="region of interest" description="Disordered" evidence="1">
    <location>
        <begin position="1"/>
        <end position="40"/>
    </location>
</feature>
<evidence type="ECO:0000256" key="1">
    <source>
        <dbReference type="SAM" id="MobiDB-lite"/>
    </source>
</evidence>
<accession>A0A2W2H3Y6</accession>
<dbReference type="GO" id="GO:0031177">
    <property type="term" value="F:phosphopantetheine binding"/>
    <property type="evidence" value="ECO:0007669"/>
    <property type="project" value="TreeGrafter"/>
</dbReference>
<feature type="domain" description="Condensation" evidence="2">
    <location>
        <begin position="56"/>
        <end position="354"/>
    </location>
</feature>
<dbReference type="Proteomes" id="UP000248544">
    <property type="component" value="Unassembled WGS sequence"/>
</dbReference>